<dbReference type="PANTHER" id="PTHR11066:SF34">
    <property type="entry name" value="ACYL-COENZYME A THIOESTERASE 8"/>
    <property type="match status" value="1"/>
</dbReference>
<dbReference type="GO" id="GO:0006637">
    <property type="term" value="P:acyl-CoA metabolic process"/>
    <property type="evidence" value="ECO:0007669"/>
    <property type="project" value="InterPro"/>
</dbReference>
<dbReference type="Pfam" id="PF02551">
    <property type="entry name" value="Acyl_CoA_thio"/>
    <property type="match status" value="1"/>
</dbReference>
<evidence type="ECO:0000313" key="6">
    <source>
        <dbReference type="Proteomes" id="UP000754644"/>
    </source>
</evidence>
<dbReference type="InterPro" id="IPR049449">
    <property type="entry name" value="TesB_ACOT8-like_N"/>
</dbReference>
<evidence type="ECO:0000313" key="5">
    <source>
        <dbReference type="EMBL" id="NQV65042.1"/>
    </source>
</evidence>
<evidence type="ECO:0000256" key="2">
    <source>
        <dbReference type="ARBA" id="ARBA00022801"/>
    </source>
</evidence>
<evidence type="ECO:0000259" key="4">
    <source>
        <dbReference type="Pfam" id="PF13622"/>
    </source>
</evidence>
<dbReference type="Pfam" id="PF13622">
    <property type="entry name" value="4HBT_3"/>
    <property type="match status" value="1"/>
</dbReference>
<dbReference type="Gene3D" id="2.40.160.210">
    <property type="entry name" value="Acyl-CoA thioesterase, double hotdog domain"/>
    <property type="match status" value="1"/>
</dbReference>
<dbReference type="InterPro" id="IPR042171">
    <property type="entry name" value="Acyl-CoA_hotdog"/>
</dbReference>
<dbReference type="InterPro" id="IPR003703">
    <property type="entry name" value="Acyl_CoA_thio"/>
</dbReference>
<keyword evidence="2" id="KW-0378">Hydrolase</keyword>
<comment type="caution">
    <text evidence="5">The sequence shown here is derived from an EMBL/GenBank/DDBJ whole genome shotgun (WGS) entry which is preliminary data.</text>
</comment>
<dbReference type="GO" id="GO:0009062">
    <property type="term" value="P:fatty acid catabolic process"/>
    <property type="evidence" value="ECO:0007669"/>
    <property type="project" value="TreeGrafter"/>
</dbReference>
<feature type="domain" description="Acyl-CoA thioesterase 2 C-terminal" evidence="3">
    <location>
        <begin position="125"/>
        <end position="231"/>
    </location>
</feature>
<sequence length="240" mass="26833">LYGGQIMAQALIAAGRTVSADRPPHSLHGYFLRPGDPAVPVLFMVERIRDGRSFTTRRIVAIQHGRAIFSMDTSFQVVEAGLNHQAEMPAVQRPDDAAIARVNQSDAFVTFLLEYKAKLVREPLPPKQHHWFRANGTIAADDPLLHAALLTFQSDDALLSTSRLPHAGKFERKDMQSASLDHAMWFHRPVVRVDQWLLYALDAPQAAAARGYNRGLMFTEEGELVASTIQESLMRLRKNP</sequence>
<organism evidence="5 6">
    <name type="scientific">SAR86 cluster bacterium</name>
    <dbReference type="NCBI Taxonomy" id="2030880"/>
    <lineage>
        <taxon>Bacteria</taxon>
        <taxon>Pseudomonadati</taxon>
        <taxon>Pseudomonadota</taxon>
        <taxon>Gammaproteobacteria</taxon>
        <taxon>SAR86 cluster</taxon>
    </lineage>
</organism>
<feature type="domain" description="Acyl-CoA thioesterase-like N-terminal HotDog" evidence="4">
    <location>
        <begin position="2"/>
        <end position="75"/>
    </location>
</feature>
<dbReference type="CDD" id="cd03444">
    <property type="entry name" value="Thioesterase_II_repeat1"/>
    <property type="match status" value="1"/>
</dbReference>
<feature type="non-terminal residue" evidence="5">
    <location>
        <position position="1"/>
    </location>
</feature>
<reference evidence="5" key="1">
    <citation type="submission" date="2020-05" db="EMBL/GenBank/DDBJ databases">
        <title>Sulfur intermediates as new biogeochemical hubs in an aquatic model microbial ecosystem.</title>
        <authorList>
            <person name="Vigneron A."/>
        </authorList>
    </citation>
    <scope>NUCLEOTIDE SEQUENCE</scope>
    <source>
        <strain evidence="5">Bin.250</strain>
    </source>
</reference>
<accession>A0A973A939</accession>
<gene>
    <name evidence="5" type="ORF">HQ497_06740</name>
</gene>
<dbReference type="GO" id="GO:0047617">
    <property type="term" value="F:fatty acyl-CoA hydrolase activity"/>
    <property type="evidence" value="ECO:0007669"/>
    <property type="project" value="InterPro"/>
</dbReference>
<dbReference type="SUPFAM" id="SSF54637">
    <property type="entry name" value="Thioesterase/thiol ester dehydrase-isomerase"/>
    <property type="match status" value="2"/>
</dbReference>
<comment type="similarity">
    <text evidence="1">Belongs to the C/M/P thioester hydrolase family.</text>
</comment>
<dbReference type="Proteomes" id="UP000754644">
    <property type="component" value="Unassembled WGS sequence"/>
</dbReference>
<evidence type="ECO:0000256" key="1">
    <source>
        <dbReference type="ARBA" id="ARBA00006538"/>
    </source>
</evidence>
<dbReference type="AlphaFoldDB" id="A0A973A939"/>
<evidence type="ECO:0000259" key="3">
    <source>
        <dbReference type="Pfam" id="PF02551"/>
    </source>
</evidence>
<dbReference type="CDD" id="cd03445">
    <property type="entry name" value="Thioesterase_II_repeat2"/>
    <property type="match status" value="1"/>
</dbReference>
<name>A0A973A939_9GAMM</name>
<dbReference type="InterPro" id="IPR025652">
    <property type="entry name" value="TesB_C"/>
</dbReference>
<dbReference type="PANTHER" id="PTHR11066">
    <property type="entry name" value="ACYL-COA THIOESTERASE"/>
    <property type="match status" value="1"/>
</dbReference>
<dbReference type="InterPro" id="IPR029069">
    <property type="entry name" value="HotDog_dom_sf"/>
</dbReference>
<proteinExistence type="inferred from homology"/>
<dbReference type="EMBL" id="JABMOJ010000248">
    <property type="protein sequence ID" value="NQV65042.1"/>
    <property type="molecule type" value="Genomic_DNA"/>
</dbReference>
<protein>
    <submittedName>
        <fullName evidence="5">Thioesterase family protein</fullName>
    </submittedName>
</protein>